<name>A0A8J7FUQ6_9FLAO</name>
<organism evidence="3 4">
    <name type="scientific">Faecalibacter rhinopitheci</name>
    <dbReference type="NCBI Taxonomy" id="2779678"/>
    <lineage>
        <taxon>Bacteria</taxon>
        <taxon>Pseudomonadati</taxon>
        <taxon>Bacteroidota</taxon>
        <taxon>Flavobacteriia</taxon>
        <taxon>Flavobacteriales</taxon>
        <taxon>Weeksellaceae</taxon>
        <taxon>Faecalibacter</taxon>
    </lineage>
</organism>
<dbReference type="Gene3D" id="1.25.40.10">
    <property type="entry name" value="Tetratricopeptide repeat domain"/>
    <property type="match status" value="2"/>
</dbReference>
<keyword evidence="2" id="KW-1133">Transmembrane helix</keyword>
<evidence type="ECO:0000256" key="1">
    <source>
        <dbReference type="PROSITE-ProRule" id="PRU00339"/>
    </source>
</evidence>
<comment type="caution">
    <text evidence="3">The sequence shown here is derived from an EMBL/GenBank/DDBJ whole genome shotgun (WGS) entry which is preliminary data.</text>
</comment>
<dbReference type="AlphaFoldDB" id="A0A8J7FUQ6"/>
<accession>A0A8J7FUQ6</accession>
<proteinExistence type="predicted"/>
<dbReference type="Proteomes" id="UP000608754">
    <property type="component" value="Unassembled WGS sequence"/>
</dbReference>
<dbReference type="EMBL" id="JADGIK010000009">
    <property type="protein sequence ID" value="MBF0598167.1"/>
    <property type="molecule type" value="Genomic_DNA"/>
</dbReference>
<dbReference type="SMART" id="SM00028">
    <property type="entry name" value="TPR"/>
    <property type="match status" value="3"/>
</dbReference>
<keyword evidence="4" id="KW-1185">Reference proteome</keyword>
<sequence length="373" mass="42914">MKLKLTLIIGLISVITIFGNNPNKLLYNKALDNLFKNPDYSLQLAQKLLKLDSDPNNQAKYYILSSTAYIAKRDFEASLNENLKAKALLNEISDHSVRSNVLLNIAIQYQQIELFSKSFETLKDAESEIEHMQDNQKIKFSILGKIDAVRGMIYKSQSNPELALEKFFNAVNNLKNNQADPTTQSNLSVVYYNIGYCYLDMQDKHNAEKYYQESLKYAKKIKAKSLEAFALKGLAEVYFVDRNYEKALEVLNEAESLATHIGDLVLNEGIYLAKAENYLVLNNFSSYKKYNEKYIDTFYKRQQSEIQSISSAIDHQVTINKESNQKLISKHQKVNYTILVIGGVMMIIMFYLMIKFNKKRISIQNQLKSISTK</sequence>
<dbReference type="PROSITE" id="PS50005">
    <property type="entry name" value="TPR"/>
    <property type="match status" value="1"/>
</dbReference>
<feature type="transmembrane region" description="Helical" evidence="2">
    <location>
        <begin position="334"/>
        <end position="354"/>
    </location>
</feature>
<protein>
    <submittedName>
        <fullName evidence="3">Tetratricopeptide repeat protein</fullName>
    </submittedName>
</protein>
<feature type="repeat" description="TPR" evidence="1">
    <location>
        <begin position="188"/>
        <end position="221"/>
    </location>
</feature>
<dbReference type="SUPFAM" id="SSF48452">
    <property type="entry name" value="TPR-like"/>
    <property type="match status" value="1"/>
</dbReference>
<dbReference type="InterPro" id="IPR019734">
    <property type="entry name" value="TPR_rpt"/>
</dbReference>
<gene>
    <name evidence="3" type="ORF">IM532_12080</name>
</gene>
<keyword evidence="2" id="KW-0472">Membrane</keyword>
<keyword evidence="2" id="KW-0812">Transmembrane</keyword>
<evidence type="ECO:0000313" key="3">
    <source>
        <dbReference type="EMBL" id="MBF0598167.1"/>
    </source>
</evidence>
<evidence type="ECO:0000256" key="2">
    <source>
        <dbReference type="SAM" id="Phobius"/>
    </source>
</evidence>
<keyword evidence="1" id="KW-0802">TPR repeat</keyword>
<dbReference type="InterPro" id="IPR011990">
    <property type="entry name" value="TPR-like_helical_dom_sf"/>
</dbReference>
<reference evidence="3" key="1">
    <citation type="submission" date="2020-10" db="EMBL/GenBank/DDBJ databases">
        <authorList>
            <person name="Lu T."/>
            <person name="Wang Q."/>
            <person name="Han X."/>
        </authorList>
    </citation>
    <scope>NUCLEOTIDE SEQUENCE</scope>
    <source>
        <strain evidence="3">WQ 117</strain>
    </source>
</reference>
<dbReference type="RefSeq" id="WP_194183714.1">
    <property type="nucleotide sequence ID" value="NZ_JADGIK010000009.1"/>
</dbReference>
<dbReference type="Pfam" id="PF13424">
    <property type="entry name" value="TPR_12"/>
    <property type="match status" value="1"/>
</dbReference>
<evidence type="ECO:0000313" key="4">
    <source>
        <dbReference type="Proteomes" id="UP000608754"/>
    </source>
</evidence>